<dbReference type="InterPro" id="IPR012337">
    <property type="entry name" value="RNaseH-like_sf"/>
</dbReference>
<protein>
    <recommendedName>
        <fullName evidence="1">HAT C-terminal dimerisation domain-containing protein</fullName>
    </recommendedName>
</protein>
<dbReference type="SUPFAM" id="SSF53098">
    <property type="entry name" value="Ribonuclease H-like"/>
    <property type="match status" value="1"/>
</dbReference>
<dbReference type="AlphaFoldDB" id="A0A9D4ESN6"/>
<feature type="domain" description="HAT C-terminal dimerisation" evidence="1">
    <location>
        <begin position="20"/>
        <end position="82"/>
    </location>
</feature>
<keyword evidence="3" id="KW-1185">Reference proteome</keyword>
<dbReference type="Proteomes" id="UP000828390">
    <property type="component" value="Unassembled WGS sequence"/>
</dbReference>
<organism evidence="2 3">
    <name type="scientific">Dreissena polymorpha</name>
    <name type="common">Zebra mussel</name>
    <name type="synonym">Mytilus polymorpha</name>
    <dbReference type="NCBI Taxonomy" id="45954"/>
    <lineage>
        <taxon>Eukaryota</taxon>
        <taxon>Metazoa</taxon>
        <taxon>Spiralia</taxon>
        <taxon>Lophotrochozoa</taxon>
        <taxon>Mollusca</taxon>
        <taxon>Bivalvia</taxon>
        <taxon>Autobranchia</taxon>
        <taxon>Heteroconchia</taxon>
        <taxon>Euheterodonta</taxon>
        <taxon>Imparidentia</taxon>
        <taxon>Neoheterodontei</taxon>
        <taxon>Myida</taxon>
        <taxon>Dreissenoidea</taxon>
        <taxon>Dreissenidae</taxon>
        <taxon>Dreissena</taxon>
    </lineage>
</organism>
<dbReference type="InterPro" id="IPR008906">
    <property type="entry name" value="HATC_C_dom"/>
</dbReference>
<evidence type="ECO:0000313" key="3">
    <source>
        <dbReference type="Proteomes" id="UP000828390"/>
    </source>
</evidence>
<dbReference type="Pfam" id="PF05699">
    <property type="entry name" value="Dimer_Tnp_hAT"/>
    <property type="match status" value="1"/>
</dbReference>
<gene>
    <name evidence="2" type="ORF">DPMN_162970</name>
</gene>
<name>A0A9D4ESN6_DREPO</name>
<evidence type="ECO:0000259" key="1">
    <source>
        <dbReference type="Pfam" id="PF05699"/>
    </source>
</evidence>
<proteinExistence type="predicted"/>
<dbReference type="EMBL" id="JAIWYP010000008">
    <property type="protein sequence ID" value="KAH3784898.1"/>
    <property type="molecule type" value="Genomic_DNA"/>
</dbReference>
<reference evidence="2" key="2">
    <citation type="submission" date="2020-11" db="EMBL/GenBank/DDBJ databases">
        <authorList>
            <person name="McCartney M.A."/>
            <person name="Auch B."/>
            <person name="Kono T."/>
            <person name="Mallez S."/>
            <person name="Becker A."/>
            <person name="Gohl D.M."/>
            <person name="Silverstein K.A.T."/>
            <person name="Koren S."/>
            <person name="Bechman K.B."/>
            <person name="Herman A."/>
            <person name="Abrahante J.E."/>
            <person name="Garbe J."/>
        </authorList>
    </citation>
    <scope>NUCLEOTIDE SEQUENCE</scope>
    <source>
        <strain evidence="2">Duluth1</strain>
        <tissue evidence="2">Whole animal</tissue>
    </source>
</reference>
<evidence type="ECO:0000313" key="2">
    <source>
        <dbReference type="EMBL" id="KAH3784898.1"/>
    </source>
</evidence>
<comment type="caution">
    <text evidence="2">The sequence shown here is derived from an EMBL/GenBank/DDBJ whole genome shotgun (WGS) entry which is preliminary data.</text>
</comment>
<sequence>MSWYDMNKKEFLEQNESDFVFLVKKADLFPAMCEVMIIFLTLPATTCTVERLFSTLRRAKTWLRSTMSNDRLSGLYMIMFTESDQHRQ</sequence>
<reference evidence="2" key="1">
    <citation type="journal article" date="2019" name="bioRxiv">
        <title>The Genome of the Zebra Mussel, Dreissena polymorpha: A Resource for Invasive Species Research.</title>
        <authorList>
            <person name="McCartney M.A."/>
            <person name="Auch B."/>
            <person name="Kono T."/>
            <person name="Mallez S."/>
            <person name="Zhang Y."/>
            <person name="Obille A."/>
            <person name="Becker A."/>
            <person name="Abrahante J.E."/>
            <person name="Garbe J."/>
            <person name="Badalamenti J.P."/>
            <person name="Herman A."/>
            <person name="Mangelson H."/>
            <person name="Liachko I."/>
            <person name="Sullivan S."/>
            <person name="Sone E.D."/>
            <person name="Koren S."/>
            <person name="Silverstein K.A.T."/>
            <person name="Beckman K.B."/>
            <person name="Gohl D.M."/>
        </authorList>
    </citation>
    <scope>NUCLEOTIDE SEQUENCE</scope>
    <source>
        <strain evidence="2">Duluth1</strain>
        <tissue evidence="2">Whole animal</tissue>
    </source>
</reference>
<accession>A0A9D4ESN6</accession>
<dbReference type="GO" id="GO:0046983">
    <property type="term" value="F:protein dimerization activity"/>
    <property type="evidence" value="ECO:0007669"/>
    <property type="project" value="InterPro"/>
</dbReference>